<comment type="caution">
    <text evidence="2">The sequence shown here is derived from an EMBL/GenBank/DDBJ whole genome shotgun (WGS) entry which is preliminary data.</text>
</comment>
<dbReference type="Pfam" id="PF04326">
    <property type="entry name" value="SLFN_AlbA_2"/>
    <property type="match status" value="1"/>
</dbReference>
<protein>
    <submittedName>
        <fullName evidence="2">HTH transcriptional regulator</fullName>
    </submittedName>
</protein>
<organism evidence="2 3">
    <name type="scientific">Oligosphaera ethanolica</name>
    <dbReference type="NCBI Taxonomy" id="760260"/>
    <lineage>
        <taxon>Bacteria</taxon>
        <taxon>Pseudomonadati</taxon>
        <taxon>Lentisphaerota</taxon>
        <taxon>Oligosphaeria</taxon>
        <taxon>Oligosphaerales</taxon>
        <taxon>Oligosphaeraceae</taxon>
        <taxon>Oligosphaera</taxon>
    </lineage>
</organism>
<accession>A0AAE3VHR6</accession>
<evidence type="ECO:0000259" key="1">
    <source>
        <dbReference type="Pfam" id="PF04326"/>
    </source>
</evidence>
<proteinExistence type="predicted"/>
<dbReference type="InterPro" id="IPR038461">
    <property type="entry name" value="Schlafen_AlbA_2_dom_sf"/>
</dbReference>
<reference evidence="2" key="1">
    <citation type="submission" date="2023-07" db="EMBL/GenBank/DDBJ databases">
        <title>Genomic Encyclopedia of Type Strains, Phase IV (KMG-IV): sequencing the most valuable type-strain genomes for metagenomic binning, comparative biology and taxonomic classification.</title>
        <authorList>
            <person name="Goeker M."/>
        </authorList>
    </citation>
    <scope>NUCLEOTIDE SEQUENCE</scope>
    <source>
        <strain evidence="2">DSM 24202</strain>
    </source>
</reference>
<feature type="domain" description="Schlafen AlbA-2" evidence="1">
    <location>
        <begin position="14"/>
        <end position="109"/>
    </location>
</feature>
<sequence length="115" mass="12077">MKRFDLLAQIALGEDSSRQFKADVRNADSLAAEMAAFANTNGGTIFIGVADDGTTPGLSGEDVTRVNQLISNSASQLVRSPLAVQTENLAMANDRIVIVLSVPRGLTSPISTRTG</sequence>
<evidence type="ECO:0000313" key="2">
    <source>
        <dbReference type="EMBL" id="MDQ0290660.1"/>
    </source>
</evidence>
<evidence type="ECO:0000313" key="3">
    <source>
        <dbReference type="Proteomes" id="UP001238163"/>
    </source>
</evidence>
<dbReference type="PANTHER" id="PTHR30595:SF6">
    <property type="entry name" value="SCHLAFEN ALBA-2 DOMAIN-CONTAINING PROTEIN"/>
    <property type="match status" value="1"/>
</dbReference>
<dbReference type="Gene3D" id="3.30.950.30">
    <property type="entry name" value="Schlafen, AAA domain"/>
    <property type="match status" value="1"/>
</dbReference>
<dbReference type="Proteomes" id="UP001238163">
    <property type="component" value="Unassembled WGS sequence"/>
</dbReference>
<keyword evidence="3" id="KW-1185">Reference proteome</keyword>
<gene>
    <name evidence="2" type="ORF">J3R75_002767</name>
</gene>
<dbReference type="InterPro" id="IPR007421">
    <property type="entry name" value="Schlafen_AlbA_2_dom"/>
</dbReference>
<dbReference type="EMBL" id="JAUSVL010000001">
    <property type="protein sequence ID" value="MDQ0290660.1"/>
    <property type="molecule type" value="Genomic_DNA"/>
</dbReference>
<dbReference type="AlphaFoldDB" id="A0AAE3VHR6"/>
<name>A0AAE3VHR6_9BACT</name>
<dbReference type="PANTHER" id="PTHR30595">
    <property type="entry name" value="GLPR-RELATED TRANSCRIPTIONAL REPRESSOR"/>
    <property type="match status" value="1"/>
</dbReference>